<reference evidence="2 3" key="1">
    <citation type="submission" date="2019-12" db="EMBL/GenBank/DDBJ databases">
        <authorList>
            <person name="Alioto T."/>
            <person name="Alioto T."/>
            <person name="Gomez Garrido J."/>
        </authorList>
    </citation>
    <scope>NUCLEOTIDE SEQUENCE [LARGE SCALE GENOMIC DNA]</scope>
</reference>
<feature type="domain" description="CG-1" evidence="1">
    <location>
        <begin position="1"/>
        <end position="74"/>
    </location>
</feature>
<dbReference type="Gramene" id="OE9A060116T1">
    <property type="protein sequence ID" value="OE9A060116C1"/>
    <property type="gene ID" value="OE9A060116"/>
</dbReference>
<dbReference type="GO" id="GO:0003677">
    <property type="term" value="F:DNA binding"/>
    <property type="evidence" value="ECO:0007669"/>
    <property type="project" value="InterPro"/>
</dbReference>
<organism evidence="2 3">
    <name type="scientific">Olea europaea subsp. europaea</name>
    <dbReference type="NCBI Taxonomy" id="158383"/>
    <lineage>
        <taxon>Eukaryota</taxon>
        <taxon>Viridiplantae</taxon>
        <taxon>Streptophyta</taxon>
        <taxon>Embryophyta</taxon>
        <taxon>Tracheophyta</taxon>
        <taxon>Spermatophyta</taxon>
        <taxon>Magnoliopsida</taxon>
        <taxon>eudicotyledons</taxon>
        <taxon>Gunneridae</taxon>
        <taxon>Pentapetalae</taxon>
        <taxon>asterids</taxon>
        <taxon>lamiids</taxon>
        <taxon>Lamiales</taxon>
        <taxon>Oleaceae</taxon>
        <taxon>Oleeae</taxon>
        <taxon>Olea</taxon>
    </lineage>
</organism>
<feature type="non-terminal residue" evidence="2">
    <location>
        <position position="1"/>
    </location>
</feature>
<accession>A0A8S0VNA1</accession>
<dbReference type="InterPro" id="IPR005559">
    <property type="entry name" value="CG-1_dom"/>
</dbReference>
<dbReference type="PROSITE" id="PS51437">
    <property type="entry name" value="CG_1"/>
    <property type="match status" value="1"/>
</dbReference>
<evidence type="ECO:0000313" key="3">
    <source>
        <dbReference type="Proteomes" id="UP000594638"/>
    </source>
</evidence>
<sequence length="74" mass="8297">RKRKDGKVVKEAHERLKDIRRGLGRGTSFSFSDHNMVTGNPLPVTTALVANDLNFHRPQVGRRMSTTSDHSVGR</sequence>
<keyword evidence="3" id="KW-1185">Reference proteome</keyword>
<protein>
    <submittedName>
        <fullName evidence="2">---NA</fullName>
    </submittedName>
</protein>
<comment type="caution">
    <text evidence="2">The sequence shown here is derived from an EMBL/GenBank/DDBJ whole genome shotgun (WGS) entry which is preliminary data.</text>
</comment>
<evidence type="ECO:0000259" key="1">
    <source>
        <dbReference type="PROSITE" id="PS51437"/>
    </source>
</evidence>
<evidence type="ECO:0000313" key="2">
    <source>
        <dbReference type="EMBL" id="CAA3033709.1"/>
    </source>
</evidence>
<dbReference type="Proteomes" id="UP000594638">
    <property type="component" value="Unassembled WGS sequence"/>
</dbReference>
<gene>
    <name evidence="2" type="ORF">OLEA9_A060116</name>
</gene>
<name>A0A8S0VNA1_OLEEU</name>
<dbReference type="EMBL" id="CACTIH010010822">
    <property type="protein sequence ID" value="CAA3033709.1"/>
    <property type="molecule type" value="Genomic_DNA"/>
</dbReference>
<proteinExistence type="predicted"/>
<dbReference type="AlphaFoldDB" id="A0A8S0VNA1"/>